<evidence type="ECO:0000256" key="1">
    <source>
        <dbReference type="ARBA" id="ARBA00022690"/>
    </source>
</evidence>
<dbReference type="InterPro" id="IPR050098">
    <property type="entry name" value="TFPI/VKTCI-like"/>
</dbReference>
<evidence type="ECO:0000256" key="4">
    <source>
        <dbReference type="SAM" id="MobiDB-lite"/>
    </source>
</evidence>
<dbReference type="PANTHER" id="PTHR10083:SF374">
    <property type="entry name" value="BPTI_KUNITZ INHIBITOR DOMAIN-CONTAINING PROTEIN"/>
    <property type="match status" value="1"/>
</dbReference>
<organism evidence="6 7">
    <name type="scientific">Clunio marinus</name>
    <dbReference type="NCBI Taxonomy" id="568069"/>
    <lineage>
        <taxon>Eukaryota</taxon>
        <taxon>Metazoa</taxon>
        <taxon>Ecdysozoa</taxon>
        <taxon>Arthropoda</taxon>
        <taxon>Hexapoda</taxon>
        <taxon>Insecta</taxon>
        <taxon>Pterygota</taxon>
        <taxon>Neoptera</taxon>
        <taxon>Endopterygota</taxon>
        <taxon>Diptera</taxon>
        <taxon>Nematocera</taxon>
        <taxon>Chironomoidea</taxon>
        <taxon>Chironomidae</taxon>
        <taxon>Clunio</taxon>
    </lineage>
</organism>
<dbReference type="CDD" id="cd00109">
    <property type="entry name" value="Kunitz-type"/>
    <property type="match status" value="1"/>
</dbReference>
<dbReference type="OrthoDB" id="4473401at2759"/>
<evidence type="ECO:0000259" key="5">
    <source>
        <dbReference type="PROSITE" id="PS50279"/>
    </source>
</evidence>
<feature type="region of interest" description="Disordered" evidence="4">
    <location>
        <begin position="67"/>
        <end position="95"/>
    </location>
</feature>
<proteinExistence type="predicted"/>
<reference evidence="6 7" key="1">
    <citation type="submission" date="2015-04" db="EMBL/GenBank/DDBJ databases">
        <authorList>
            <person name="Syromyatnikov M.Y."/>
            <person name="Popov V.N."/>
        </authorList>
    </citation>
    <scope>NUCLEOTIDE SEQUENCE [LARGE SCALE GENOMIC DNA]</scope>
</reference>
<dbReference type="GO" id="GO:0004867">
    <property type="term" value="F:serine-type endopeptidase inhibitor activity"/>
    <property type="evidence" value="ECO:0007669"/>
    <property type="project" value="UniProtKB-KW"/>
</dbReference>
<gene>
    <name evidence="6" type="ORF">CLUMA_CG002831</name>
</gene>
<dbReference type="EMBL" id="CVRI01000010">
    <property type="protein sequence ID" value="CRK89019.1"/>
    <property type="molecule type" value="Genomic_DNA"/>
</dbReference>
<evidence type="ECO:0000313" key="6">
    <source>
        <dbReference type="EMBL" id="CRK89019.1"/>
    </source>
</evidence>
<dbReference type="InterPro" id="IPR002223">
    <property type="entry name" value="Kunitz_BPTI"/>
</dbReference>
<protein>
    <submittedName>
        <fullName evidence="6">CLUMA_CG002831, isoform A</fullName>
    </submittedName>
</protein>
<keyword evidence="1" id="KW-0646">Protease inhibitor</keyword>
<evidence type="ECO:0000256" key="2">
    <source>
        <dbReference type="ARBA" id="ARBA00022900"/>
    </source>
</evidence>
<dbReference type="Proteomes" id="UP000183832">
    <property type="component" value="Unassembled WGS sequence"/>
</dbReference>
<accession>A0A1J1HM60</accession>
<dbReference type="GO" id="GO:0005615">
    <property type="term" value="C:extracellular space"/>
    <property type="evidence" value="ECO:0007669"/>
    <property type="project" value="TreeGrafter"/>
</dbReference>
<dbReference type="AlphaFoldDB" id="A0A1J1HM60"/>
<keyword evidence="3" id="KW-1015">Disulfide bond</keyword>
<feature type="domain" description="BPTI/Kunitz inhibitor" evidence="5">
    <location>
        <begin position="1"/>
        <end position="47"/>
    </location>
</feature>
<keyword evidence="7" id="KW-1185">Reference proteome</keyword>
<dbReference type="PROSITE" id="PS50279">
    <property type="entry name" value="BPTI_KUNITZ_2"/>
    <property type="match status" value="1"/>
</dbReference>
<dbReference type="PANTHER" id="PTHR10083">
    <property type="entry name" value="KUNITZ-TYPE PROTEASE INHIBITOR-RELATED"/>
    <property type="match status" value="1"/>
</dbReference>
<keyword evidence="2" id="KW-0722">Serine protease inhibitor</keyword>
<dbReference type="Pfam" id="PF00014">
    <property type="entry name" value="Kunitz_BPTI"/>
    <property type="match status" value="1"/>
</dbReference>
<evidence type="ECO:0000313" key="7">
    <source>
        <dbReference type="Proteomes" id="UP000183832"/>
    </source>
</evidence>
<sequence>MAPFPGSCKASITRFFYDGLICRAYKWGGCATNFNNFKTRETCERSCHASCASYAFFVNETRVEGEAARKGERKKAEVNSMPSSSHLNQPKEKQS</sequence>
<name>A0A1J1HM60_9DIPT</name>
<feature type="compositionally biased region" description="Basic and acidic residues" evidence="4">
    <location>
        <begin position="67"/>
        <end position="77"/>
    </location>
</feature>
<evidence type="ECO:0000256" key="3">
    <source>
        <dbReference type="ARBA" id="ARBA00023157"/>
    </source>
</evidence>
<dbReference type="InterPro" id="IPR036880">
    <property type="entry name" value="Kunitz_BPTI_sf"/>
</dbReference>
<dbReference type="SMART" id="SM00131">
    <property type="entry name" value="KU"/>
    <property type="match status" value="1"/>
</dbReference>
<dbReference type="Gene3D" id="4.10.410.10">
    <property type="entry name" value="Pancreatic trypsin inhibitor Kunitz domain"/>
    <property type="match status" value="1"/>
</dbReference>
<dbReference type="SUPFAM" id="SSF57362">
    <property type="entry name" value="BPTI-like"/>
    <property type="match status" value="1"/>
</dbReference>